<dbReference type="SUPFAM" id="SSF88946">
    <property type="entry name" value="Sigma2 domain of RNA polymerase sigma factors"/>
    <property type="match status" value="1"/>
</dbReference>
<dbReference type="InterPro" id="IPR039425">
    <property type="entry name" value="RNA_pol_sigma-70-like"/>
</dbReference>
<protein>
    <submittedName>
        <fullName evidence="7">DNA-directed RNA polymerase specialized sigma24 family protein</fullName>
    </submittedName>
</protein>
<dbReference type="GO" id="GO:0003677">
    <property type="term" value="F:DNA binding"/>
    <property type="evidence" value="ECO:0007669"/>
    <property type="project" value="UniProtKB-KW"/>
</dbReference>
<keyword evidence="7" id="KW-0240">DNA-directed RNA polymerase</keyword>
<feature type="region of interest" description="Disordered" evidence="6">
    <location>
        <begin position="346"/>
        <end position="461"/>
    </location>
</feature>
<feature type="compositionally biased region" description="Low complexity" evidence="6">
    <location>
        <begin position="422"/>
        <end position="437"/>
    </location>
</feature>
<sequence>MSLTEALRTGAPQAFGALYDEYAGALYAFCHVMVGDEAGDTLRDAFVAVARHPDAAPGDDAELPVWLYSLARAECVRRGALVRGVVTTGSADPLRRALALLTPEHREVLALSNALDPEQTAQVLGITRDTAETLVREAQQRLEQAAASVSGREAPDSAMLVALSGEALHRLVTLGHEPPAGQREWVLSSCAAAGRTPGRATAAAFDADGTPLPLDAFSAQADDATHQFPKISSDEPATEPLRKIDWIPASPRPDQSGSGSGEAGFAGAAGVGLGSVGWESMDQGSDGDPNANTGEQPAFAGGTHARQRRPLRRRILPVVALVACAAAATGTALAWPGSHHVRETGSLVHQSAPPSRPAQPAPSGDQSSPATPAGSAAPSPSSTDPAGGSASATPAEPTPTTEPTTPLDPPTTRPKPRHTAAPGNGHRTTRPRGPGRTCHGAPGRASWCGRPHPGRPWHPHW</sequence>
<keyword evidence="2" id="KW-0805">Transcription regulation</keyword>
<evidence type="ECO:0000256" key="5">
    <source>
        <dbReference type="ARBA" id="ARBA00023163"/>
    </source>
</evidence>
<evidence type="ECO:0000313" key="8">
    <source>
        <dbReference type="Proteomes" id="UP000316096"/>
    </source>
</evidence>
<dbReference type="RefSeq" id="WP_141955332.1">
    <property type="nucleotide sequence ID" value="NZ_VFOZ01000001.1"/>
</dbReference>
<keyword evidence="4" id="KW-0238">DNA-binding</keyword>
<evidence type="ECO:0000256" key="4">
    <source>
        <dbReference type="ARBA" id="ARBA00023125"/>
    </source>
</evidence>
<feature type="compositionally biased region" description="Gly residues" evidence="6">
    <location>
        <begin position="258"/>
        <end position="275"/>
    </location>
</feature>
<reference evidence="7 8" key="1">
    <citation type="submission" date="2019-06" db="EMBL/GenBank/DDBJ databases">
        <title>Sequencing the genomes of 1000 actinobacteria strains.</title>
        <authorList>
            <person name="Klenk H.-P."/>
        </authorList>
    </citation>
    <scope>NUCLEOTIDE SEQUENCE [LARGE SCALE GENOMIC DNA]</scope>
    <source>
        <strain evidence="7 8">DSM 102200</strain>
    </source>
</reference>
<keyword evidence="8" id="KW-1185">Reference proteome</keyword>
<dbReference type="AlphaFoldDB" id="A0A543CHT7"/>
<evidence type="ECO:0000313" key="7">
    <source>
        <dbReference type="EMBL" id="TQL96477.1"/>
    </source>
</evidence>
<dbReference type="SUPFAM" id="SSF88659">
    <property type="entry name" value="Sigma3 and sigma4 domains of RNA polymerase sigma factors"/>
    <property type="match status" value="1"/>
</dbReference>
<dbReference type="Gene3D" id="1.10.1740.10">
    <property type="match status" value="1"/>
</dbReference>
<evidence type="ECO:0000256" key="3">
    <source>
        <dbReference type="ARBA" id="ARBA00023082"/>
    </source>
</evidence>
<feature type="region of interest" description="Disordered" evidence="6">
    <location>
        <begin position="244"/>
        <end position="308"/>
    </location>
</feature>
<dbReference type="GO" id="GO:0006352">
    <property type="term" value="P:DNA-templated transcription initiation"/>
    <property type="evidence" value="ECO:0007669"/>
    <property type="project" value="InterPro"/>
</dbReference>
<comment type="caution">
    <text evidence="7">The sequence shown here is derived from an EMBL/GenBank/DDBJ whole genome shotgun (WGS) entry which is preliminary data.</text>
</comment>
<dbReference type="EMBL" id="VFOZ01000001">
    <property type="protein sequence ID" value="TQL96477.1"/>
    <property type="molecule type" value="Genomic_DNA"/>
</dbReference>
<dbReference type="Proteomes" id="UP000316096">
    <property type="component" value="Unassembled WGS sequence"/>
</dbReference>
<dbReference type="Gene3D" id="1.10.10.10">
    <property type="entry name" value="Winged helix-like DNA-binding domain superfamily/Winged helix DNA-binding domain"/>
    <property type="match status" value="1"/>
</dbReference>
<dbReference type="InterPro" id="IPR036388">
    <property type="entry name" value="WH-like_DNA-bd_sf"/>
</dbReference>
<dbReference type="GO" id="GO:0016987">
    <property type="term" value="F:sigma factor activity"/>
    <property type="evidence" value="ECO:0007669"/>
    <property type="project" value="UniProtKB-KW"/>
</dbReference>
<feature type="compositionally biased region" description="Low complexity" evidence="6">
    <location>
        <begin position="361"/>
        <end position="405"/>
    </location>
</feature>
<dbReference type="InterPro" id="IPR013325">
    <property type="entry name" value="RNA_pol_sigma_r2"/>
</dbReference>
<dbReference type="PANTHER" id="PTHR43133:SF8">
    <property type="entry name" value="RNA POLYMERASE SIGMA FACTOR HI_1459-RELATED"/>
    <property type="match status" value="1"/>
</dbReference>
<evidence type="ECO:0000256" key="6">
    <source>
        <dbReference type="SAM" id="MobiDB-lite"/>
    </source>
</evidence>
<dbReference type="OrthoDB" id="3492533at2"/>
<accession>A0A543CHT7</accession>
<feature type="compositionally biased region" description="Basic residues" evidence="6">
    <location>
        <begin position="452"/>
        <end position="461"/>
    </location>
</feature>
<gene>
    <name evidence="7" type="ORF">FB559_2007</name>
</gene>
<keyword evidence="3" id="KW-0731">Sigma factor</keyword>
<organism evidence="7 8">
    <name type="scientific">Actinoallomurus bryophytorum</name>
    <dbReference type="NCBI Taxonomy" id="1490222"/>
    <lineage>
        <taxon>Bacteria</taxon>
        <taxon>Bacillati</taxon>
        <taxon>Actinomycetota</taxon>
        <taxon>Actinomycetes</taxon>
        <taxon>Streptosporangiales</taxon>
        <taxon>Thermomonosporaceae</taxon>
        <taxon>Actinoallomurus</taxon>
    </lineage>
</organism>
<keyword evidence="5" id="KW-0804">Transcription</keyword>
<name>A0A543CHT7_9ACTN</name>
<evidence type="ECO:0000256" key="2">
    <source>
        <dbReference type="ARBA" id="ARBA00023015"/>
    </source>
</evidence>
<proteinExistence type="inferred from homology"/>
<dbReference type="InterPro" id="IPR013324">
    <property type="entry name" value="RNA_pol_sigma_r3/r4-like"/>
</dbReference>
<dbReference type="GO" id="GO:0000428">
    <property type="term" value="C:DNA-directed RNA polymerase complex"/>
    <property type="evidence" value="ECO:0007669"/>
    <property type="project" value="UniProtKB-KW"/>
</dbReference>
<dbReference type="PANTHER" id="PTHR43133">
    <property type="entry name" value="RNA POLYMERASE ECF-TYPE SIGMA FACTO"/>
    <property type="match status" value="1"/>
</dbReference>
<evidence type="ECO:0000256" key="1">
    <source>
        <dbReference type="ARBA" id="ARBA00010641"/>
    </source>
</evidence>
<comment type="similarity">
    <text evidence="1">Belongs to the sigma-70 factor family. ECF subfamily.</text>
</comment>